<name>A0A9D3UYL4_9ROSI</name>
<evidence type="ECO:0000313" key="1">
    <source>
        <dbReference type="EMBL" id="KAH1064811.1"/>
    </source>
</evidence>
<organism evidence="1 2">
    <name type="scientific">Gossypium stocksii</name>
    <dbReference type="NCBI Taxonomy" id="47602"/>
    <lineage>
        <taxon>Eukaryota</taxon>
        <taxon>Viridiplantae</taxon>
        <taxon>Streptophyta</taxon>
        <taxon>Embryophyta</taxon>
        <taxon>Tracheophyta</taxon>
        <taxon>Spermatophyta</taxon>
        <taxon>Magnoliopsida</taxon>
        <taxon>eudicotyledons</taxon>
        <taxon>Gunneridae</taxon>
        <taxon>Pentapetalae</taxon>
        <taxon>rosids</taxon>
        <taxon>malvids</taxon>
        <taxon>Malvales</taxon>
        <taxon>Malvaceae</taxon>
        <taxon>Malvoideae</taxon>
        <taxon>Gossypium</taxon>
    </lineage>
</organism>
<dbReference type="AlphaFoldDB" id="A0A9D3UYL4"/>
<comment type="caution">
    <text evidence="1">The sequence shown here is derived from an EMBL/GenBank/DDBJ whole genome shotgun (WGS) entry which is preliminary data.</text>
</comment>
<dbReference type="Proteomes" id="UP000828251">
    <property type="component" value="Unassembled WGS sequence"/>
</dbReference>
<gene>
    <name evidence="1" type="ORF">J1N35_029798</name>
</gene>
<proteinExistence type="predicted"/>
<accession>A0A9D3UYL4</accession>
<protein>
    <submittedName>
        <fullName evidence="1">Uncharacterized protein</fullName>
    </submittedName>
</protein>
<evidence type="ECO:0000313" key="2">
    <source>
        <dbReference type="Proteomes" id="UP000828251"/>
    </source>
</evidence>
<dbReference type="EMBL" id="JAIQCV010000009">
    <property type="protein sequence ID" value="KAH1064811.1"/>
    <property type="molecule type" value="Genomic_DNA"/>
</dbReference>
<reference evidence="1 2" key="1">
    <citation type="journal article" date="2021" name="Plant Biotechnol. J.">
        <title>Multi-omics assisted identification of the key and species-specific regulatory components of drought-tolerant mechanisms in Gossypium stocksii.</title>
        <authorList>
            <person name="Yu D."/>
            <person name="Ke L."/>
            <person name="Zhang D."/>
            <person name="Wu Y."/>
            <person name="Sun Y."/>
            <person name="Mei J."/>
            <person name="Sun J."/>
            <person name="Sun Y."/>
        </authorList>
    </citation>
    <scope>NUCLEOTIDE SEQUENCE [LARGE SCALE GENOMIC DNA]</scope>
    <source>
        <strain evidence="2">cv. E1</strain>
        <tissue evidence="1">Leaf</tissue>
    </source>
</reference>
<sequence length="88" mass="9739">MMVRFVTPRTTLFFIGEHSATVDPVTYDSFDTKGARSLEAMVQTYLASGSLYLELYVQFSSPNDAFVTSTSTIVLEEYTTPARHSVSG</sequence>
<keyword evidence="2" id="KW-1185">Reference proteome</keyword>